<organism evidence="1 2">
    <name type="scientific">uncultured phage cr107_1</name>
    <dbReference type="NCBI Taxonomy" id="2772061"/>
    <lineage>
        <taxon>Viruses</taxon>
        <taxon>Duplodnaviria</taxon>
        <taxon>Heunggongvirae</taxon>
        <taxon>Uroviricota</taxon>
        <taxon>Caudoviricetes</taxon>
        <taxon>Crassvirales</taxon>
        <taxon>Intestiviridae</taxon>
        <taxon>Churivirinae</taxon>
        <taxon>Jahgtovirus</taxon>
        <taxon>Jahgtovirus intestinihominis</taxon>
    </lineage>
</organism>
<evidence type="ECO:0000313" key="1">
    <source>
        <dbReference type="EMBL" id="QOR58233.1"/>
    </source>
</evidence>
<reference evidence="1 2" key="1">
    <citation type="submission" date="2020-07" db="EMBL/GenBank/DDBJ databases">
        <title>Taxonomic proposal: Crassvirales, a new order of highly abundant and diverse bacterial viruses.</title>
        <authorList>
            <person name="Shkoporov A.N."/>
            <person name="Stockdale S.R."/>
            <person name="Guerin E."/>
            <person name="Ross R.P."/>
            <person name="Hill C."/>
        </authorList>
    </citation>
    <scope>NUCLEOTIDE SEQUENCE [LARGE SCALE GENOMIC DNA]</scope>
</reference>
<keyword evidence="2" id="KW-1185">Reference proteome</keyword>
<dbReference type="GeneID" id="65128689"/>
<proteinExistence type="predicted"/>
<accession>A0A7M1RUZ9</accession>
<dbReference type="Proteomes" id="UP000593899">
    <property type="component" value="Segment"/>
</dbReference>
<dbReference type="EMBL" id="MT774377">
    <property type="protein sequence ID" value="QOR58233.1"/>
    <property type="molecule type" value="Genomic_DNA"/>
</dbReference>
<evidence type="ECO:0000313" key="2">
    <source>
        <dbReference type="Proteomes" id="UP000593899"/>
    </source>
</evidence>
<dbReference type="RefSeq" id="YP_010110391.1">
    <property type="nucleotide sequence ID" value="NC_055870.1"/>
</dbReference>
<dbReference type="KEGG" id="vg:65128689"/>
<sequence>MEKKQIKAKYIVVRQPDDNIAYRNSIRFLYIVITREEVSKKIDNYLNGKIERTAGVYAPLDLFNHIIKHRKVYSYEEAKLRARYLNKKYERSQKHS</sequence>
<name>A0A7M1RUZ9_9CAUD</name>
<protein>
    <submittedName>
        <fullName evidence="1">Uncharacterized protein</fullName>
    </submittedName>
</protein>